<evidence type="ECO:0000313" key="4">
    <source>
        <dbReference type="EMBL" id="KAG8463418.1"/>
    </source>
</evidence>
<feature type="compositionally biased region" description="Low complexity" evidence="2">
    <location>
        <begin position="938"/>
        <end position="949"/>
    </location>
</feature>
<feature type="domain" description="Cyclic nucleotide-binding" evidence="3">
    <location>
        <begin position="32"/>
        <end position="129"/>
    </location>
</feature>
<reference evidence="4" key="1">
    <citation type="submission" date="2021-05" db="EMBL/GenBank/DDBJ databases">
        <title>The genome of the haptophyte Pavlova lutheri (Diacronema luteri, Pavlovales) - a model for lipid biosynthesis in eukaryotic algae.</title>
        <authorList>
            <person name="Hulatt C.J."/>
            <person name="Posewitz M.C."/>
        </authorList>
    </citation>
    <scope>NUCLEOTIDE SEQUENCE</scope>
    <source>
        <strain evidence="4">NIVA-4/92</strain>
    </source>
</reference>
<evidence type="ECO:0000313" key="5">
    <source>
        <dbReference type="Proteomes" id="UP000751190"/>
    </source>
</evidence>
<dbReference type="PROSITE" id="PS50042">
    <property type="entry name" value="CNMP_BINDING_3"/>
    <property type="match status" value="1"/>
</dbReference>
<dbReference type="InterPro" id="IPR018490">
    <property type="entry name" value="cNMP-bd_dom_sf"/>
</dbReference>
<dbReference type="InterPro" id="IPR000595">
    <property type="entry name" value="cNMP-bd_dom"/>
</dbReference>
<protein>
    <recommendedName>
        <fullName evidence="3">Cyclic nucleotide-binding domain-containing protein</fullName>
    </recommendedName>
</protein>
<dbReference type="Proteomes" id="UP000751190">
    <property type="component" value="Unassembled WGS sequence"/>
</dbReference>
<feature type="coiled-coil region" evidence="1">
    <location>
        <begin position="799"/>
        <end position="840"/>
    </location>
</feature>
<keyword evidence="5" id="KW-1185">Reference proteome</keyword>
<evidence type="ECO:0000259" key="3">
    <source>
        <dbReference type="PROSITE" id="PS50042"/>
    </source>
</evidence>
<name>A0A8J6CDD1_DIALT</name>
<gene>
    <name evidence="4" type="ORF">KFE25_004929</name>
</gene>
<accession>A0A8J6CDD1</accession>
<dbReference type="InterPro" id="IPR014710">
    <property type="entry name" value="RmlC-like_jellyroll"/>
</dbReference>
<keyword evidence="1" id="KW-0175">Coiled coil</keyword>
<dbReference type="Pfam" id="PF00027">
    <property type="entry name" value="cNMP_binding"/>
    <property type="match status" value="1"/>
</dbReference>
<dbReference type="AlphaFoldDB" id="A0A8J6CDD1"/>
<dbReference type="EMBL" id="JAGTXO010000016">
    <property type="protein sequence ID" value="KAG8463418.1"/>
    <property type="molecule type" value="Genomic_DNA"/>
</dbReference>
<dbReference type="OrthoDB" id="421226at2759"/>
<proteinExistence type="predicted"/>
<feature type="region of interest" description="Disordered" evidence="2">
    <location>
        <begin position="938"/>
        <end position="968"/>
    </location>
</feature>
<sequence length="1266" mass="127533">MPRLQLSEGGAATVGGASVAELLLRARPTSELLRAFDDSELDALASHVEVVTARDGQRVMLRGQRALWAGVILKGRVRVAVHGTELKPLGAGDALGEAALLRDGFRTADGTADGEVVIGVVMLDRFNELPVEIALKFQTACALSAVAKQRASLAAARGGGGGGGGAPPAGEDPLLPLLHAQLAAGGGLLGAARVTKAEALLLAQHLHLARFKRGDRVLAPGLVLAGALAVDGGAWTVGAGGGFGELVGSGSDGGGGAAGAHERAVGSLATAAAAAASAAGAVAAAGARRTASLDAIVATDEAVVALLPYAEVAALARRDGSLALRLAAALALQAIDAMPADRADAVAAADASATVAAAARARAPAEGGGGGSHLSATASELLGRLAPHARAGAGAGAGARGAWAWLGAFVRGLRPVEVLARASALRALLADGAGAVDAAGEVAIALEQTPLDNLSSIDAAVAAARDERRRHEATLRESARLVEQLTVAKRLSSDKEELLGKLTRWVDEWKLKASKLEDRLAAADADKEGALRQLRLDVEKLKAAIGPDWQAVLRGDKAGSSVGEQLIKLRDELARTKAANATMQADFARRERDAKLQHGLSIGVVEGRVADLARRLREANARLDATTQRALAYAHAARRATDDGDACADALLARVGALEARALAAEGQSGSAHWAQARLEDEVARLSAELSRLGPVEARAAELENGARAARERERRMRVAAQALGVVYLRQVALLRRRAREAEARWRAIGAELAHERGARRELGVRLGATAEAATASRGTLLRAVLTAEGKSDSQSRQLDAVRAQLAQLRAHADEVDAELRAAQARARAAEDERALLRSRADAALGQLREAEGRRQDLMSFFELAFARMLELEGSFGSLVRSDATERAIASLSAPPSAPAAAAARAAAERALASTAPAALALAPLHAPSAATTAAAAPAAAAHAVEPTTGSPPRARGGGDDGGGGGAELRRRFAEQQDVAMSALRALQQSWAIRAVLTEQHERYIHARLPAMGARTGTAASRAASRAAAIAAGAGAPRPRSAGLPPLAGGSAVYGAARHASPPPGARTTLSPEPAFADATAGGGIAGGGALWAAASGPIAVGRPMPRRSASSSGEGAARALAAPGARGRALELQILQRGLLGPELARAASLAGAGAANRHGNAADGGFGGGAGGARPRALLAGAQPLFRRVDVGGPPGVGGGGVGGARGGALVTTAGGGARGARGHVATDSLTAGLQLIVLDKSAPTAAADGAAAAAPPREQAATA</sequence>
<dbReference type="SMART" id="SM00100">
    <property type="entry name" value="cNMP"/>
    <property type="match status" value="1"/>
</dbReference>
<organism evidence="4 5">
    <name type="scientific">Diacronema lutheri</name>
    <name type="common">Unicellular marine alga</name>
    <name type="synonym">Monochrysis lutheri</name>
    <dbReference type="NCBI Taxonomy" id="2081491"/>
    <lineage>
        <taxon>Eukaryota</taxon>
        <taxon>Haptista</taxon>
        <taxon>Haptophyta</taxon>
        <taxon>Pavlovophyceae</taxon>
        <taxon>Pavlovales</taxon>
        <taxon>Pavlovaceae</taxon>
        <taxon>Diacronema</taxon>
    </lineage>
</organism>
<feature type="coiled-coil region" evidence="1">
    <location>
        <begin position="566"/>
        <end position="629"/>
    </location>
</feature>
<dbReference type="SUPFAM" id="SSF51206">
    <property type="entry name" value="cAMP-binding domain-like"/>
    <property type="match status" value="1"/>
</dbReference>
<evidence type="ECO:0000256" key="2">
    <source>
        <dbReference type="SAM" id="MobiDB-lite"/>
    </source>
</evidence>
<comment type="caution">
    <text evidence="4">The sequence shown here is derived from an EMBL/GenBank/DDBJ whole genome shotgun (WGS) entry which is preliminary data.</text>
</comment>
<dbReference type="Gene3D" id="2.60.120.10">
    <property type="entry name" value="Jelly Rolls"/>
    <property type="match status" value="1"/>
</dbReference>
<feature type="coiled-coil region" evidence="1">
    <location>
        <begin position="506"/>
        <end position="533"/>
    </location>
</feature>
<dbReference type="CDD" id="cd00038">
    <property type="entry name" value="CAP_ED"/>
    <property type="match status" value="1"/>
</dbReference>
<evidence type="ECO:0000256" key="1">
    <source>
        <dbReference type="SAM" id="Coils"/>
    </source>
</evidence>